<keyword evidence="2" id="KW-0645">Protease</keyword>
<evidence type="ECO:0000256" key="2">
    <source>
        <dbReference type="ARBA" id="ARBA00022670"/>
    </source>
</evidence>
<dbReference type="Gene3D" id="3.90.70.10">
    <property type="entry name" value="Cysteine proteinases"/>
    <property type="match status" value="3"/>
</dbReference>
<dbReference type="PRINTS" id="PR00705">
    <property type="entry name" value="PAPAIN"/>
</dbReference>
<evidence type="ECO:0000256" key="5">
    <source>
        <dbReference type="SAM" id="MobiDB-lite"/>
    </source>
</evidence>
<comment type="similarity">
    <text evidence="1">Belongs to the peptidase C1 family.</text>
</comment>
<dbReference type="GO" id="GO:0008234">
    <property type="term" value="F:cysteine-type peptidase activity"/>
    <property type="evidence" value="ECO:0007669"/>
    <property type="project" value="UniProtKB-KW"/>
</dbReference>
<dbReference type="Pfam" id="PF00112">
    <property type="entry name" value="Peptidase_C1"/>
    <property type="match status" value="3"/>
</dbReference>
<evidence type="ECO:0000313" key="7">
    <source>
        <dbReference type="EMBL" id="VDO59406.1"/>
    </source>
</evidence>
<dbReference type="SUPFAM" id="SSF54001">
    <property type="entry name" value="Cysteine proteinases"/>
    <property type="match status" value="2"/>
</dbReference>
<evidence type="ECO:0000256" key="3">
    <source>
        <dbReference type="ARBA" id="ARBA00022801"/>
    </source>
</evidence>
<dbReference type="Proteomes" id="UP000268014">
    <property type="component" value="Unassembled WGS sequence"/>
</dbReference>
<dbReference type="EMBL" id="UZAF01019356">
    <property type="protein sequence ID" value="VDO59406.1"/>
    <property type="molecule type" value="Genomic_DNA"/>
</dbReference>
<evidence type="ECO:0000256" key="4">
    <source>
        <dbReference type="ARBA" id="ARBA00022807"/>
    </source>
</evidence>
<dbReference type="InterPro" id="IPR000668">
    <property type="entry name" value="Peptidase_C1A_C"/>
</dbReference>
<dbReference type="PROSITE" id="PS00139">
    <property type="entry name" value="THIOL_PROTEASE_CYS"/>
    <property type="match status" value="1"/>
</dbReference>
<feature type="region of interest" description="Disordered" evidence="5">
    <location>
        <begin position="508"/>
        <end position="533"/>
    </location>
</feature>
<keyword evidence="8" id="KW-1185">Reference proteome</keyword>
<evidence type="ECO:0000259" key="6">
    <source>
        <dbReference type="SMART" id="SM00645"/>
    </source>
</evidence>
<organism evidence="7 8">
    <name type="scientific">Haemonchus placei</name>
    <name type="common">Barber's pole worm</name>
    <dbReference type="NCBI Taxonomy" id="6290"/>
    <lineage>
        <taxon>Eukaryota</taxon>
        <taxon>Metazoa</taxon>
        <taxon>Ecdysozoa</taxon>
        <taxon>Nematoda</taxon>
        <taxon>Chromadorea</taxon>
        <taxon>Rhabditida</taxon>
        <taxon>Rhabditina</taxon>
        <taxon>Rhabditomorpha</taxon>
        <taxon>Strongyloidea</taxon>
        <taxon>Trichostrongylidae</taxon>
        <taxon>Haemonchus</taxon>
    </lineage>
</organism>
<feature type="domain" description="Peptidase C1A papain C-terminal" evidence="6">
    <location>
        <begin position="287"/>
        <end position="462"/>
    </location>
</feature>
<dbReference type="PANTHER" id="PTHR12411">
    <property type="entry name" value="CYSTEINE PROTEASE FAMILY C1-RELATED"/>
    <property type="match status" value="1"/>
</dbReference>
<dbReference type="STRING" id="6290.A0A3P7WFE1"/>
<evidence type="ECO:0000256" key="1">
    <source>
        <dbReference type="ARBA" id="ARBA00008455"/>
    </source>
</evidence>
<keyword evidence="4" id="KW-0788">Thiol protease</keyword>
<name>A0A3P7WFE1_HAEPC</name>
<protein>
    <recommendedName>
        <fullName evidence="6">Peptidase C1A papain C-terminal domain-containing protein</fullName>
    </recommendedName>
</protein>
<gene>
    <name evidence="7" type="ORF">HPLM_LOCUS16300</name>
</gene>
<dbReference type="CDD" id="cd02620">
    <property type="entry name" value="Peptidase_C1A_CathepsinB"/>
    <property type="match status" value="1"/>
</dbReference>
<proteinExistence type="inferred from homology"/>
<dbReference type="InterPro" id="IPR038765">
    <property type="entry name" value="Papain-like_cys_pep_sf"/>
</dbReference>
<dbReference type="PROSITE" id="PS00639">
    <property type="entry name" value="THIOL_PROTEASE_HIS"/>
    <property type="match status" value="1"/>
</dbReference>
<evidence type="ECO:0000313" key="8">
    <source>
        <dbReference type="Proteomes" id="UP000268014"/>
    </source>
</evidence>
<dbReference type="GO" id="GO:0006508">
    <property type="term" value="P:proteolysis"/>
    <property type="evidence" value="ECO:0007669"/>
    <property type="project" value="UniProtKB-KW"/>
</dbReference>
<sequence length="533" mass="60605">MLCFIIACTPQTVTKIEEFAAQPIPKEALELTGQALVDYVNQRQSFFKAEYSPEVAEYRLGNLMKAHFVEQPREEGYELTTDQLIANNSDLPEKVMLGCLSCFGYVRSPLHPHKWKSEGLVFEMKGTNPGDSYFDSFTMLSDTDILACCGKFCGYGCEGGYNGRAWKWATISGVVSGGRYGEKVTSVSFVELITATLNQESLLEHSKYQEIIDQEFLAQPITKEAEELTGEALVKYVNERQSFFKAKYSPEVVKKRRQFLLKPQFIERSYNQENVLPIANMTSNDDIPESFDSREEWKDCPSLRVIPDQSNCGSCWAVSAAQCMSDRLCIHSQGRKKVLLSATDILACCGKFCGYGGCKFIWIPNGFSSFLARTWYWLPNDERTIQLEIMKKGPVHATFNIYEDFEHYNGGVYIHTAGRMEGGHSIKIIGWGVDKGVKYWLIANSWSTDWGEDGEEFLSKSIPKEAEELAGEALVEYVNNQQPFFQAEYSAQAEQRMQHLMRMEFDEKHEQNAGLSKEADPVRNDFDYDIPER</sequence>
<dbReference type="SMART" id="SM00645">
    <property type="entry name" value="Pept_C1"/>
    <property type="match status" value="1"/>
</dbReference>
<keyword evidence="3" id="KW-0378">Hydrolase</keyword>
<dbReference type="InterPro" id="IPR013128">
    <property type="entry name" value="Peptidase_C1A"/>
</dbReference>
<dbReference type="InterPro" id="IPR025660">
    <property type="entry name" value="Pept_his_AS"/>
</dbReference>
<dbReference type="AlphaFoldDB" id="A0A3P7WFE1"/>
<dbReference type="InterPro" id="IPR000169">
    <property type="entry name" value="Pept_cys_AS"/>
</dbReference>
<dbReference type="OrthoDB" id="640249at2759"/>
<accession>A0A3P7WFE1</accession>
<reference evidence="7 8" key="1">
    <citation type="submission" date="2018-11" db="EMBL/GenBank/DDBJ databases">
        <authorList>
            <consortium name="Pathogen Informatics"/>
        </authorList>
    </citation>
    <scope>NUCLEOTIDE SEQUENCE [LARGE SCALE GENOMIC DNA]</scope>
    <source>
        <strain evidence="7 8">MHpl1</strain>
    </source>
</reference>